<dbReference type="SUPFAM" id="SSF55383">
    <property type="entry name" value="Copper amine oxidase, domain N"/>
    <property type="match status" value="1"/>
</dbReference>
<accession>A0AAJ2JTT6</accession>
<comment type="caution">
    <text evidence="3">The sequence shown here is derived from an EMBL/GenBank/DDBJ whole genome shotgun (WGS) entry which is preliminary data.</text>
</comment>
<dbReference type="InterPro" id="IPR036582">
    <property type="entry name" value="Mao_N_sf"/>
</dbReference>
<name>A0AAJ2JTT6_9BACL</name>
<dbReference type="AlphaFoldDB" id="A0AAJ2JTT6"/>
<dbReference type="EMBL" id="JAVYAA010000002">
    <property type="protein sequence ID" value="MDT8976915.1"/>
    <property type="molecule type" value="Genomic_DNA"/>
</dbReference>
<evidence type="ECO:0000313" key="4">
    <source>
        <dbReference type="Proteomes" id="UP001250538"/>
    </source>
</evidence>
<gene>
    <name evidence="3" type="ORF">RQP50_11730</name>
</gene>
<keyword evidence="1" id="KW-0732">Signal</keyword>
<protein>
    <submittedName>
        <fullName evidence="3">Stalk domain-containing protein</fullName>
    </submittedName>
</protein>
<reference evidence="4" key="1">
    <citation type="submission" date="2023-09" db="EMBL/GenBank/DDBJ databases">
        <title>Paenibacillus sp. chi10 Genome sequencing and assembly.</title>
        <authorList>
            <person name="Kim I."/>
        </authorList>
    </citation>
    <scope>NUCLEOTIDE SEQUENCE [LARGE SCALE GENOMIC DNA]</scope>
    <source>
        <strain evidence="4">chi10</strain>
    </source>
</reference>
<dbReference type="RefSeq" id="WP_021256712.1">
    <property type="nucleotide sequence ID" value="NZ_JAVYAA010000002.1"/>
</dbReference>
<organism evidence="3 4">
    <name type="scientific">Paenibacillus suaedae</name>
    <dbReference type="NCBI Taxonomy" id="3077233"/>
    <lineage>
        <taxon>Bacteria</taxon>
        <taxon>Bacillati</taxon>
        <taxon>Bacillota</taxon>
        <taxon>Bacilli</taxon>
        <taxon>Bacillales</taxon>
        <taxon>Paenibacillaceae</taxon>
        <taxon>Paenibacillus</taxon>
    </lineage>
</organism>
<evidence type="ECO:0000313" key="3">
    <source>
        <dbReference type="EMBL" id="MDT8976915.1"/>
    </source>
</evidence>
<evidence type="ECO:0000259" key="2">
    <source>
        <dbReference type="Pfam" id="PF07833"/>
    </source>
</evidence>
<feature type="signal peptide" evidence="1">
    <location>
        <begin position="1"/>
        <end position="21"/>
    </location>
</feature>
<proteinExistence type="predicted"/>
<sequence length="199" mass="22027">MKCRRLAAFVLLGSIVGGAYASAQTDVAPSSAQAAPVAEKIDVVLNGNAVNEGGYMIDGRAYLSVRQIQEALQAFIFWDDANKKVVIDKPNVDLLLFKDNKTFGKVETGKTSFTVFVQVDSLQSTVDAIKITITDPKGKTTELQESSVPTNEDNFWFRTNEHKYDFKAKGDYMISCYLRQKNGEFTLISQKKLPAISKL</sequence>
<keyword evidence="4" id="KW-1185">Reference proteome</keyword>
<dbReference type="Pfam" id="PF07833">
    <property type="entry name" value="Cu_amine_oxidN1"/>
    <property type="match status" value="1"/>
</dbReference>
<dbReference type="InterPro" id="IPR012854">
    <property type="entry name" value="Cu_amine_oxidase-like_N"/>
</dbReference>
<evidence type="ECO:0000256" key="1">
    <source>
        <dbReference type="SAM" id="SignalP"/>
    </source>
</evidence>
<feature type="domain" description="Copper amine oxidase-like N-terminal" evidence="2">
    <location>
        <begin position="45"/>
        <end position="102"/>
    </location>
</feature>
<feature type="chain" id="PRO_5042480241" evidence="1">
    <location>
        <begin position="22"/>
        <end position="199"/>
    </location>
</feature>
<dbReference type="Proteomes" id="UP001250538">
    <property type="component" value="Unassembled WGS sequence"/>
</dbReference>